<dbReference type="GO" id="GO:0000228">
    <property type="term" value="C:nuclear chromosome"/>
    <property type="evidence" value="ECO:0007669"/>
    <property type="project" value="TreeGrafter"/>
</dbReference>
<comment type="catalytic activity">
    <reaction evidence="1 10">
        <text>ATP-dependent breakage, passage and rejoining of double-stranded DNA.</text>
        <dbReference type="EC" id="5.6.2.2"/>
    </reaction>
</comment>
<evidence type="ECO:0000313" key="13">
    <source>
        <dbReference type="EMBL" id="GCF01211.1"/>
    </source>
</evidence>
<dbReference type="InterPro" id="IPR034136">
    <property type="entry name" value="TOPRIM_Topo6A/Spo11"/>
</dbReference>
<evidence type="ECO:0000256" key="7">
    <source>
        <dbReference type="ARBA" id="ARBA00023029"/>
    </source>
</evidence>
<comment type="caution">
    <text evidence="13">The sequence shown here is derived from an EMBL/GenBank/DDBJ whole genome shotgun (WGS) entry which is preliminary data.</text>
</comment>
<dbReference type="GO" id="GO:0042138">
    <property type="term" value="P:meiotic DNA double-strand break formation"/>
    <property type="evidence" value="ECO:0007669"/>
    <property type="project" value="TreeGrafter"/>
</dbReference>
<evidence type="ECO:0000259" key="12">
    <source>
        <dbReference type="Pfam" id="PF21180"/>
    </source>
</evidence>
<comment type="similarity">
    <text evidence="3 10">Belongs to the TOP6A family.</text>
</comment>
<keyword evidence="9 10" id="KW-0413">Isomerase</keyword>
<dbReference type="Pfam" id="PF04406">
    <property type="entry name" value="TP6A_N"/>
    <property type="match status" value="1"/>
</dbReference>
<dbReference type="GO" id="GO:0000706">
    <property type="term" value="P:meiotic DNA double-strand break processing"/>
    <property type="evidence" value="ECO:0007669"/>
    <property type="project" value="TreeGrafter"/>
</dbReference>
<dbReference type="GO" id="GO:0007131">
    <property type="term" value="P:reciprocal meiotic recombination"/>
    <property type="evidence" value="ECO:0007669"/>
    <property type="project" value="TreeGrafter"/>
</dbReference>
<evidence type="ECO:0000256" key="9">
    <source>
        <dbReference type="ARBA" id="ARBA00023235"/>
    </source>
</evidence>
<dbReference type="InterPro" id="IPR013049">
    <property type="entry name" value="Spo11/TopoVI_A_N"/>
</dbReference>
<evidence type="ECO:0000256" key="8">
    <source>
        <dbReference type="ARBA" id="ARBA00023125"/>
    </source>
</evidence>
<dbReference type="EMBL" id="BIMX01000028">
    <property type="protein sequence ID" value="GCF01211.1"/>
    <property type="molecule type" value="Genomic_DNA"/>
</dbReference>
<dbReference type="PRINTS" id="PR01550">
    <property type="entry name" value="TOP6AFAMILY"/>
</dbReference>
<dbReference type="PROSITE" id="PS52041">
    <property type="entry name" value="TOPO_IIB"/>
    <property type="match status" value="1"/>
</dbReference>
<organism evidence="13 14">
    <name type="scientific">Zygosaccharomyces mellis</name>
    <dbReference type="NCBI Taxonomy" id="42258"/>
    <lineage>
        <taxon>Eukaryota</taxon>
        <taxon>Fungi</taxon>
        <taxon>Dikarya</taxon>
        <taxon>Ascomycota</taxon>
        <taxon>Saccharomycotina</taxon>
        <taxon>Saccharomycetes</taxon>
        <taxon>Saccharomycetales</taxon>
        <taxon>Saccharomycetaceae</taxon>
        <taxon>Zygosaccharomyces</taxon>
    </lineage>
</organism>
<evidence type="ECO:0000259" key="11">
    <source>
        <dbReference type="Pfam" id="PF04406"/>
    </source>
</evidence>
<dbReference type="Gene3D" id="1.10.10.10">
    <property type="entry name" value="Winged helix-like DNA-binding domain superfamily/Winged helix DNA-binding domain"/>
    <property type="match status" value="1"/>
</dbReference>
<keyword evidence="7 10" id="KW-0799">Topoisomerase</keyword>
<keyword evidence="6" id="KW-0460">Magnesium</keyword>
<evidence type="ECO:0000313" key="14">
    <source>
        <dbReference type="Proteomes" id="UP000301737"/>
    </source>
</evidence>
<evidence type="ECO:0000256" key="1">
    <source>
        <dbReference type="ARBA" id="ARBA00000185"/>
    </source>
</evidence>
<dbReference type="InterPro" id="IPR036078">
    <property type="entry name" value="Spo11/TopoVI_A_sf"/>
</dbReference>
<gene>
    <name evidence="13" type="ORF">ZYGM_001834</name>
</gene>
<protein>
    <recommendedName>
        <fullName evidence="4">DNA topoisomerase (ATP-hydrolyzing)</fullName>
        <ecNumber evidence="4">5.6.2.2</ecNumber>
    </recommendedName>
</protein>
<feature type="active site" description="O-(5'-phospho-DNA)-tyrosine intermediate" evidence="10">
    <location>
        <position position="113"/>
    </location>
</feature>
<dbReference type="GO" id="GO:0005524">
    <property type="term" value="F:ATP binding"/>
    <property type="evidence" value="ECO:0007669"/>
    <property type="project" value="InterPro"/>
</dbReference>
<keyword evidence="8 10" id="KW-0238">DNA-binding</keyword>
<dbReference type="PANTHER" id="PTHR10848:SF0">
    <property type="entry name" value="MEIOTIC RECOMBINATION PROTEIN SPO11"/>
    <property type="match status" value="1"/>
</dbReference>
<feature type="domain" description="Topoisomerase 6 subunit A/Spo11 TOPRIM" evidence="12">
    <location>
        <begin position="201"/>
        <end position="357"/>
    </location>
</feature>
<evidence type="ECO:0000256" key="2">
    <source>
        <dbReference type="ARBA" id="ARBA00001946"/>
    </source>
</evidence>
<dbReference type="GO" id="GO:0046872">
    <property type="term" value="F:metal ion binding"/>
    <property type="evidence" value="ECO:0007669"/>
    <property type="project" value="UniProtKB-KW"/>
</dbReference>
<evidence type="ECO:0000256" key="6">
    <source>
        <dbReference type="ARBA" id="ARBA00022842"/>
    </source>
</evidence>
<dbReference type="InterPro" id="IPR036388">
    <property type="entry name" value="WH-like_DNA-bd_sf"/>
</dbReference>
<dbReference type="OrthoDB" id="5377392at2759"/>
<name>A0A4C2EAJ1_9SACH</name>
<dbReference type="SUPFAM" id="SSF56726">
    <property type="entry name" value="DNA topoisomerase IV, alpha subunit"/>
    <property type="match status" value="1"/>
</dbReference>
<dbReference type="Pfam" id="PF21180">
    <property type="entry name" value="TOP6A-Spo11_Toprim"/>
    <property type="match status" value="1"/>
</dbReference>
<dbReference type="GO" id="GO:0003677">
    <property type="term" value="F:DNA binding"/>
    <property type="evidence" value="ECO:0007669"/>
    <property type="project" value="UniProtKB-UniRule"/>
</dbReference>
<accession>A0A4C2EAJ1</accession>
<keyword evidence="14" id="KW-1185">Reference proteome</keyword>
<evidence type="ECO:0000256" key="4">
    <source>
        <dbReference type="ARBA" id="ARBA00012895"/>
    </source>
</evidence>
<dbReference type="Proteomes" id="UP000301737">
    <property type="component" value="Unassembled WGS sequence"/>
</dbReference>
<evidence type="ECO:0000256" key="5">
    <source>
        <dbReference type="ARBA" id="ARBA00022723"/>
    </source>
</evidence>
<feature type="domain" description="Spo11/DNA topoisomerase VI subunit A N-terminal" evidence="11">
    <location>
        <begin position="85"/>
        <end position="147"/>
    </location>
</feature>
<reference evidence="13 14" key="1">
    <citation type="submission" date="2019-01" db="EMBL/GenBank/DDBJ databases">
        <title>Draft Genome Sequencing of Zygosaccharomyces mellis Ca-7.</title>
        <authorList>
            <person name="Shiwa Y."/>
            <person name="Kanesaki Y."/>
            <person name="Ishige T."/>
            <person name="Mura K."/>
            <person name="Hori T."/>
            <person name="Tamura T."/>
        </authorList>
    </citation>
    <scope>NUCLEOTIDE SEQUENCE [LARGE SCALE GENOMIC DNA]</scope>
    <source>
        <strain evidence="13 14">Ca-7</strain>
    </source>
</reference>
<dbReference type="GO" id="GO:0003918">
    <property type="term" value="F:DNA topoisomerase type II (double strand cut, ATP-hydrolyzing) activity"/>
    <property type="evidence" value="ECO:0007669"/>
    <property type="project" value="UniProtKB-UniRule"/>
</dbReference>
<dbReference type="AlphaFoldDB" id="A0A4C2EAJ1"/>
<evidence type="ECO:0000256" key="3">
    <source>
        <dbReference type="ARBA" id="ARBA00006559"/>
    </source>
</evidence>
<sequence length="363" mass="42014">MHDSSTRDDLYKSLLPSTRTVHMNAHDKDISGTIDTILSLTKNSIEQHQQPVNIQIKTQNKSFMSLKFPAHGLYSTVAAYNNSNRVAIMISLLHMIQKCITSNTIKTNRDVFYSNVELYGKQVTVDRWLNIISQGFELTNARDSLNVIPAQKGLVFTTQEIKVLTNGIEERINPFHSSLIPHMKQDSQCQILRERSGTTRLLVLEKEAVYNQFVNNMQPNSHSYDNFIIITGKGYPDFLTRLFLHKLQDSEIAIDYWEMYTDADPYGIDIAMKYVENSKEAYTCNKLVHRGVFLFQLMLNHQTQVQYLPMTQRDTVFATRILQRLTEPTGSNTTTIQELRRQIFLQKKAEMNVMSRENYLEQK</sequence>
<dbReference type="InterPro" id="IPR002815">
    <property type="entry name" value="Spo11/TopoVI_A"/>
</dbReference>
<comment type="cofactor">
    <cofactor evidence="2">
        <name>Mg(2+)</name>
        <dbReference type="ChEBI" id="CHEBI:18420"/>
    </cofactor>
</comment>
<dbReference type="CDD" id="cd00223">
    <property type="entry name" value="TOPRIM_TopoIIB_SPO"/>
    <property type="match status" value="1"/>
</dbReference>
<proteinExistence type="inferred from homology"/>
<dbReference type="Gene3D" id="3.40.1360.10">
    <property type="match status" value="1"/>
</dbReference>
<keyword evidence="5" id="KW-0479">Metal-binding</keyword>
<evidence type="ECO:0000256" key="10">
    <source>
        <dbReference type="PROSITE-ProRule" id="PRU01385"/>
    </source>
</evidence>
<dbReference type="PANTHER" id="PTHR10848">
    <property type="entry name" value="MEIOTIC RECOMBINATION PROTEIN SPO11"/>
    <property type="match status" value="1"/>
</dbReference>
<dbReference type="EC" id="5.6.2.2" evidence="4"/>